<feature type="binding site" evidence="6">
    <location>
        <position position="203"/>
    </location>
    <ligand>
        <name>S-adenosyl-L-methionine</name>
        <dbReference type="ChEBI" id="CHEBI:59789"/>
    </ligand>
</feature>
<keyword evidence="8" id="KW-0687">Ribonucleoprotein</keyword>
<evidence type="ECO:0000256" key="6">
    <source>
        <dbReference type="HAMAP-Rule" id="MF_00735"/>
    </source>
</evidence>
<feature type="binding site" evidence="6">
    <location>
        <position position="181"/>
    </location>
    <ligand>
        <name>S-adenosyl-L-methionine</name>
        <dbReference type="ChEBI" id="CHEBI:59789"/>
    </ligand>
</feature>
<dbReference type="PANTHER" id="PTHR43648">
    <property type="entry name" value="ELECTRON TRANSFER FLAVOPROTEIN BETA SUBUNIT LYSINE METHYLTRANSFERASE"/>
    <property type="match status" value="1"/>
</dbReference>
<evidence type="ECO:0000313" key="8">
    <source>
        <dbReference type="EMBL" id="SES83808.1"/>
    </source>
</evidence>
<proteinExistence type="inferred from homology"/>
<keyword evidence="3 6" id="KW-0489">Methyltransferase</keyword>
<dbReference type="EC" id="2.1.1.-" evidence="6"/>
<dbReference type="InterPro" id="IPR029063">
    <property type="entry name" value="SAM-dependent_MTases_sf"/>
</dbReference>
<keyword evidence="2 6" id="KW-0963">Cytoplasm</keyword>
<evidence type="ECO:0000256" key="5">
    <source>
        <dbReference type="ARBA" id="ARBA00022691"/>
    </source>
</evidence>
<comment type="catalytic activity">
    <reaction evidence="6">
        <text>L-lysyl-[protein] + 3 S-adenosyl-L-methionine = N(6),N(6),N(6)-trimethyl-L-lysyl-[protein] + 3 S-adenosyl-L-homocysteine + 3 H(+)</text>
        <dbReference type="Rhea" id="RHEA:54192"/>
        <dbReference type="Rhea" id="RHEA-COMP:9752"/>
        <dbReference type="Rhea" id="RHEA-COMP:13826"/>
        <dbReference type="ChEBI" id="CHEBI:15378"/>
        <dbReference type="ChEBI" id="CHEBI:29969"/>
        <dbReference type="ChEBI" id="CHEBI:57856"/>
        <dbReference type="ChEBI" id="CHEBI:59789"/>
        <dbReference type="ChEBI" id="CHEBI:61961"/>
    </reaction>
</comment>
<feature type="binding site" evidence="6">
    <location>
        <position position="160"/>
    </location>
    <ligand>
        <name>S-adenosyl-L-methionine</name>
        <dbReference type="ChEBI" id="CHEBI:59789"/>
    </ligand>
</feature>
<evidence type="ECO:0000256" key="3">
    <source>
        <dbReference type="ARBA" id="ARBA00022603"/>
    </source>
</evidence>
<keyword evidence="4 6" id="KW-0808">Transferase</keyword>
<gene>
    <name evidence="6" type="primary">prmA</name>
    <name evidence="8" type="ORF">SAMN04487772_10457</name>
</gene>
<dbReference type="OrthoDB" id="9785995at2"/>
<evidence type="ECO:0000256" key="7">
    <source>
        <dbReference type="SAM" id="Coils"/>
    </source>
</evidence>
<evidence type="ECO:0000256" key="2">
    <source>
        <dbReference type="ARBA" id="ARBA00022490"/>
    </source>
</evidence>
<evidence type="ECO:0000256" key="4">
    <source>
        <dbReference type="ARBA" id="ARBA00022679"/>
    </source>
</evidence>
<keyword evidence="8" id="KW-0689">Ribosomal protein</keyword>
<evidence type="ECO:0000256" key="1">
    <source>
        <dbReference type="ARBA" id="ARBA00009741"/>
    </source>
</evidence>
<dbReference type="Gene3D" id="3.40.50.150">
    <property type="entry name" value="Vaccinia Virus protein VP39"/>
    <property type="match status" value="1"/>
</dbReference>
<dbReference type="SUPFAM" id="SSF53335">
    <property type="entry name" value="S-adenosyl-L-methionine-dependent methyltransferases"/>
    <property type="match status" value="1"/>
</dbReference>
<comment type="function">
    <text evidence="6">Methylates ribosomal protein L11.</text>
</comment>
<dbReference type="Pfam" id="PF06325">
    <property type="entry name" value="PrmA"/>
    <property type="match status" value="1"/>
</dbReference>
<dbReference type="HAMAP" id="MF_00735">
    <property type="entry name" value="Methyltr_PrmA"/>
    <property type="match status" value="1"/>
</dbReference>
<comment type="subcellular location">
    <subcellularLocation>
        <location evidence="6">Cytoplasm</location>
    </subcellularLocation>
</comment>
<organism evidence="8 9">
    <name type="scientific">[Clostridium] polysaccharolyticum</name>
    <dbReference type="NCBI Taxonomy" id="29364"/>
    <lineage>
        <taxon>Bacteria</taxon>
        <taxon>Bacillati</taxon>
        <taxon>Bacillota</taxon>
        <taxon>Clostridia</taxon>
        <taxon>Lachnospirales</taxon>
        <taxon>Lachnospiraceae</taxon>
    </lineage>
</organism>
<keyword evidence="5 6" id="KW-0949">S-adenosyl-L-methionine</keyword>
<dbReference type="GO" id="GO:0032259">
    <property type="term" value="P:methylation"/>
    <property type="evidence" value="ECO:0007669"/>
    <property type="project" value="UniProtKB-KW"/>
</dbReference>
<keyword evidence="7" id="KW-0175">Coiled coil</keyword>
<comment type="similarity">
    <text evidence="1 6">Belongs to the methyltransferase superfamily. PrmA family.</text>
</comment>
<dbReference type="Proteomes" id="UP000199800">
    <property type="component" value="Unassembled WGS sequence"/>
</dbReference>
<dbReference type="InterPro" id="IPR050078">
    <property type="entry name" value="Ribosomal_L11_MeTrfase_PrmA"/>
</dbReference>
<keyword evidence="9" id="KW-1185">Reference proteome</keyword>
<reference evidence="8 9" key="1">
    <citation type="submission" date="2016-10" db="EMBL/GenBank/DDBJ databases">
        <authorList>
            <person name="de Groot N.N."/>
        </authorList>
    </citation>
    <scope>NUCLEOTIDE SEQUENCE [LARGE SCALE GENOMIC DNA]</scope>
    <source>
        <strain evidence="8 9">DSM 1801</strain>
    </source>
</reference>
<accession>A0A1H9ZQ58</accession>
<dbReference type="InterPro" id="IPR004498">
    <property type="entry name" value="Ribosomal_PrmA_MeTrfase"/>
</dbReference>
<dbReference type="GO" id="GO:0005840">
    <property type="term" value="C:ribosome"/>
    <property type="evidence" value="ECO:0007669"/>
    <property type="project" value="UniProtKB-KW"/>
</dbReference>
<dbReference type="NCBIfam" id="TIGR00406">
    <property type="entry name" value="prmA"/>
    <property type="match status" value="1"/>
</dbReference>
<dbReference type="STRING" id="29364.SAMN04487772_10457"/>
<sequence length="318" mass="35148">MKWRKVSLVTTTEAVDLISCLFDELGFEGIQIEDHVPLSEEEKKSMFIDIVPDLGADDGRAVISSYVDMERNIDEMEKAIQEGLDELAQFTDLGERKLSFEVTDDEDWINNWKAYFKPFRVTEDIVIKPTWETLEEVKEGDTVVEIDPGTAFGTGSHETTKLVIQGMEEYLNSDTKLLDIGCGSGILSIIGLKLGAAYAAGTDIDPIAVKVAKENATVNQIEDGKFEVYEGNLMDDGALQKEVGLGAYDVVVANILADVIIPLSAHVSKFMKKDGIFISSGIIDIKKNEVEAALIQNGFEIVKITQMGDWFSFQAKCK</sequence>
<dbReference type="PIRSF" id="PIRSF000401">
    <property type="entry name" value="RPL11_MTase"/>
    <property type="match status" value="1"/>
</dbReference>
<dbReference type="GO" id="GO:0005737">
    <property type="term" value="C:cytoplasm"/>
    <property type="evidence" value="ECO:0007669"/>
    <property type="project" value="UniProtKB-SubCell"/>
</dbReference>
<dbReference type="AlphaFoldDB" id="A0A1H9ZQ58"/>
<dbReference type="GO" id="GO:0016279">
    <property type="term" value="F:protein-lysine N-methyltransferase activity"/>
    <property type="evidence" value="ECO:0007669"/>
    <property type="project" value="RHEA"/>
</dbReference>
<protein>
    <recommendedName>
        <fullName evidence="6">Ribosomal protein L11 methyltransferase</fullName>
        <shortName evidence="6">L11 Mtase</shortName>
        <ecNumber evidence="6">2.1.1.-</ecNumber>
    </recommendedName>
</protein>
<dbReference type="EMBL" id="FOHN01000004">
    <property type="protein sequence ID" value="SES83808.1"/>
    <property type="molecule type" value="Genomic_DNA"/>
</dbReference>
<evidence type="ECO:0000313" key="9">
    <source>
        <dbReference type="Proteomes" id="UP000199800"/>
    </source>
</evidence>
<dbReference type="CDD" id="cd02440">
    <property type="entry name" value="AdoMet_MTases"/>
    <property type="match status" value="1"/>
</dbReference>
<dbReference type="RefSeq" id="WP_092476567.1">
    <property type="nucleotide sequence ID" value="NZ_FOHN01000004.1"/>
</dbReference>
<dbReference type="PANTHER" id="PTHR43648:SF1">
    <property type="entry name" value="ELECTRON TRANSFER FLAVOPROTEIN BETA SUBUNIT LYSINE METHYLTRANSFERASE"/>
    <property type="match status" value="1"/>
</dbReference>
<feature type="binding site" evidence="6">
    <location>
        <position position="254"/>
    </location>
    <ligand>
        <name>S-adenosyl-L-methionine</name>
        <dbReference type="ChEBI" id="CHEBI:59789"/>
    </ligand>
</feature>
<feature type="coiled-coil region" evidence="7">
    <location>
        <begin position="66"/>
        <end position="93"/>
    </location>
</feature>
<name>A0A1H9ZQ58_9FIRM</name>